<evidence type="ECO:0000256" key="1">
    <source>
        <dbReference type="ARBA" id="ARBA00004651"/>
    </source>
</evidence>
<keyword evidence="2" id="KW-0813">Transport</keyword>
<gene>
    <name evidence="9" type="ORF">DPM12_09305</name>
</gene>
<feature type="transmembrane region" description="Helical" evidence="8">
    <location>
        <begin position="58"/>
        <end position="80"/>
    </location>
</feature>
<keyword evidence="4 7" id="KW-0812">Transmembrane</keyword>
<dbReference type="GO" id="GO:0005886">
    <property type="term" value="C:plasma membrane"/>
    <property type="evidence" value="ECO:0007669"/>
    <property type="project" value="UniProtKB-SubCell"/>
</dbReference>
<comment type="similarity">
    <text evidence="7">Belongs to the drug/metabolite transporter (DMT) superfamily. Small multidrug resistance (SMR) (TC 2.A.7.1) family.</text>
</comment>
<feature type="transmembrane region" description="Helical" evidence="8">
    <location>
        <begin position="86"/>
        <end position="103"/>
    </location>
</feature>
<reference evidence="9 10" key="1">
    <citation type="submission" date="2018-06" db="EMBL/GenBank/DDBJ databases">
        <title>Phytoactinopolyspora halophila sp. nov., a novel halophilic actinomycete isolated from a saline soil in China.</title>
        <authorList>
            <person name="Tang S.-K."/>
        </authorList>
    </citation>
    <scope>NUCLEOTIDE SEQUENCE [LARGE SCALE GENOMIC DNA]</scope>
    <source>
        <strain evidence="9 10">YIM 96934</strain>
    </source>
</reference>
<keyword evidence="3" id="KW-1003">Cell membrane</keyword>
<evidence type="ECO:0000313" key="10">
    <source>
        <dbReference type="Proteomes" id="UP000250462"/>
    </source>
</evidence>
<sequence length="104" mass="10405">MAALFLAAAISSEVAGAIATRMSNGFRRPGPTTVAVTGVLGAYFFLSQSLVRGMNIGVAYAIWAGSGVAAVALIGAWALGDRLTRVQVAGVVLVVGGVATLQLA</sequence>
<keyword evidence="10" id="KW-1185">Reference proteome</keyword>
<dbReference type="Gene3D" id="1.10.3730.20">
    <property type="match status" value="1"/>
</dbReference>
<evidence type="ECO:0000313" key="9">
    <source>
        <dbReference type="EMBL" id="RAW15488.1"/>
    </source>
</evidence>
<dbReference type="PANTHER" id="PTHR30561:SF1">
    <property type="entry name" value="MULTIDRUG TRANSPORTER EMRE"/>
    <property type="match status" value="1"/>
</dbReference>
<feature type="transmembrane region" description="Helical" evidence="8">
    <location>
        <begin position="32"/>
        <end position="51"/>
    </location>
</feature>
<dbReference type="InterPro" id="IPR037185">
    <property type="entry name" value="EmrE-like"/>
</dbReference>
<dbReference type="InterPro" id="IPR000390">
    <property type="entry name" value="Small_drug/metabolite_transptr"/>
</dbReference>
<evidence type="ECO:0000256" key="2">
    <source>
        <dbReference type="ARBA" id="ARBA00022448"/>
    </source>
</evidence>
<dbReference type="Pfam" id="PF00893">
    <property type="entry name" value="Multi_Drug_Res"/>
    <property type="match status" value="1"/>
</dbReference>
<dbReference type="SUPFAM" id="SSF103481">
    <property type="entry name" value="Multidrug resistance efflux transporter EmrE"/>
    <property type="match status" value="1"/>
</dbReference>
<evidence type="ECO:0000256" key="7">
    <source>
        <dbReference type="RuleBase" id="RU003942"/>
    </source>
</evidence>
<dbReference type="InterPro" id="IPR045324">
    <property type="entry name" value="Small_multidrug_res"/>
</dbReference>
<name>A0A329QXX8_9ACTN</name>
<dbReference type="GO" id="GO:0022857">
    <property type="term" value="F:transmembrane transporter activity"/>
    <property type="evidence" value="ECO:0007669"/>
    <property type="project" value="InterPro"/>
</dbReference>
<dbReference type="EMBL" id="QMIG01000006">
    <property type="protein sequence ID" value="RAW15488.1"/>
    <property type="molecule type" value="Genomic_DNA"/>
</dbReference>
<evidence type="ECO:0000256" key="6">
    <source>
        <dbReference type="ARBA" id="ARBA00023136"/>
    </source>
</evidence>
<evidence type="ECO:0000256" key="3">
    <source>
        <dbReference type="ARBA" id="ARBA00022475"/>
    </source>
</evidence>
<evidence type="ECO:0000256" key="8">
    <source>
        <dbReference type="SAM" id="Phobius"/>
    </source>
</evidence>
<evidence type="ECO:0000256" key="4">
    <source>
        <dbReference type="ARBA" id="ARBA00022692"/>
    </source>
</evidence>
<evidence type="ECO:0000256" key="5">
    <source>
        <dbReference type="ARBA" id="ARBA00022989"/>
    </source>
</evidence>
<keyword evidence="6 8" id="KW-0472">Membrane</keyword>
<dbReference type="AlphaFoldDB" id="A0A329QXX8"/>
<protein>
    <submittedName>
        <fullName evidence="9">QacE family quaternary ammonium compound efflux SMR transporter</fullName>
    </submittedName>
</protein>
<comment type="subcellular location">
    <subcellularLocation>
        <location evidence="1 7">Cell membrane</location>
        <topology evidence="1 7">Multi-pass membrane protein</topology>
    </subcellularLocation>
</comment>
<accession>A0A329QXX8</accession>
<dbReference type="Proteomes" id="UP000250462">
    <property type="component" value="Unassembled WGS sequence"/>
</dbReference>
<dbReference type="PANTHER" id="PTHR30561">
    <property type="entry name" value="SMR FAMILY PROTON-DEPENDENT DRUG EFFLUX TRANSPORTER SUGE"/>
    <property type="match status" value="1"/>
</dbReference>
<organism evidence="9 10">
    <name type="scientific">Phytoactinopolyspora halophila</name>
    <dbReference type="NCBI Taxonomy" id="1981511"/>
    <lineage>
        <taxon>Bacteria</taxon>
        <taxon>Bacillati</taxon>
        <taxon>Actinomycetota</taxon>
        <taxon>Actinomycetes</taxon>
        <taxon>Jiangellales</taxon>
        <taxon>Jiangellaceae</taxon>
        <taxon>Phytoactinopolyspora</taxon>
    </lineage>
</organism>
<dbReference type="OrthoDB" id="3175079at2"/>
<keyword evidence="5 8" id="KW-1133">Transmembrane helix</keyword>
<comment type="caution">
    <text evidence="9">The sequence shown here is derived from an EMBL/GenBank/DDBJ whole genome shotgun (WGS) entry which is preliminary data.</text>
</comment>
<proteinExistence type="inferred from homology"/>